<proteinExistence type="predicted"/>
<dbReference type="InterPro" id="IPR017853">
    <property type="entry name" value="GH"/>
</dbReference>
<gene>
    <name evidence="1" type="ORF">GCM10009575_031020</name>
</gene>
<dbReference type="EMBL" id="BAAAID010000016">
    <property type="protein sequence ID" value="GAA0928890.1"/>
    <property type="molecule type" value="Genomic_DNA"/>
</dbReference>
<dbReference type="Proteomes" id="UP001500418">
    <property type="component" value="Unassembled WGS sequence"/>
</dbReference>
<name>A0ABN1PK67_9ACTN</name>
<evidence type="ECO:0000313" key="1">
    <source>
        <dbReference type="EMBL" id="GAA0928890.1"/>
    </source>
</evidence>
<reference evidence="1 2" key="1">
    <citation type="journal article" date="2019" name="Int. J. Syst. Evol. Microbiol.">
        <title>The Global Catalogue of Microorganisms (GCM) 10K type strain sequencing project: providing services to taxonomists for standard genome sequencing and annotation.</title>
        <authorList>
            <consortium name="The Broad Institute Genomics Platform"/>
            <consortium name="The Broad Institute Genome Sequencing Center for Infectious Disease"/>
            <person name="Wu L."/>
            <person name="Ma J."/>
        </authorList>
    </citation>
    <scope>NUCLEOTIDE SEQUENCE [LARGE SCALE GENOMIC DNA]</scope>
    <source>
        <strain evidence="1 2">JCM 11444</strain>
    </source>
</reference>
<dbReference type="InterPro" id="IPR052764">
    <property type="entry name" value="GH20_Enzymes"/>
</dbReference>
<dbReference type="Gene3D" id="3.20.20.80">
    <property type="entry name" value="Glycosidases"/>
    <property type="match status" value="1"/>
</dbReference>
<protein>
    <recommendedName>
        <fullName evidence="3">Beta-N-acetylhexosaminidase</fullName>
    </recommendedName>
</protein>
<sequence>MKSVFAEFVPWFRGPTVHIGIDEYPTSLADQFKEYVNELSPYVRSLGKKVHAWGSS</sequence>
<dbReference type="SUPFAM" id="SSF51445">
    <property type="entry name" value="(Trans)glycosidases"/>
    <property type="match status" value="1"/>
</dbReference>
<dbReference type="PANTHER" id="PTHR43678:SF1">
    <property type="entry name" value="BETA-N-ACETYLHEXOSAMINIDASE"/>
    <property type="match status" value="1"/>
</dbReference>
<evidence type="ECO:0000313" key="2">
    <source>
        <dbReference type="Proteomes" id="UP001500418"/>
    </source>
</evidence>
<comment type="caution">
    <text evidence="1">The sequence shown here is derived from an EMBL/GenBank/DDBJ whole genome shotgun (WGS) entry which is preliminary data.</text>
</comment>
<evidence type="ECO:0008006" key="3">
    <source>
        <dbReference type="Google" id="ProtNLM"/>
    </source>
</evidence>
<organism evidence="1 2">
    <name type="scientific">Streptomyces rhizosphaericus</name>
    <dbReference type="NCBI Taxonomy" id="114699"/>
    <lineage>
        <taxon>Bacteria</taxon>
        <taxon>Bacillati</taxon>
        <taxon>Actinomycetota</taxon>
        <taxon>Actinomycetes</taxon>
        <taxon>Kitasatosporales</taxon>
        <taxon>Streptomycetaceae</taxon>
        <taxon>Streptomyces</taxon>
        <taxon>Streptomyces violaceusniger group</taxon>
    </lineage>
</organism>
<keyword evidence="2" id="KW-1185">Reference proteome</keyword>
<accession>A0ABN1PK67</accession>
<dbReference type="PANTHER" id="PTHR43678">
    <property type="entry name" value="PUTATIVE (AFU_ORTHOLOGUE AFUA_2G00640)-RELATED"/>
    <property type="match status" value="1"/>
</dbReference>